<evidence type="ECO:0000259" key="7">
    <source>
        <dbReference type="Pfam" id="PF01435"/>
    </source>
</evidence>
<sequence length="261" mass="28256">MIAGAIALISVFSYYRMSQPNPITGRAQHIDTTHQQEVAMGLQAAPEMAAQFGGEDTDPKARALVEQIGNEIVANSEAKNTDWNWQFHALADRDTVNAFALPGGQVFVTHGLLKNLGSRGQLAGVLGHEIGHVLARHSAEQMAKTRLVQGLGAAGTVATTDPNNPNTYRNGMAAQAIAQLITLRFSRNDELEADKLGVRLMSEAGYDPRAMVRVMEVLQRVGGSHGPEFFQTHPNPQNRSGKIEAEIKREFPNGVPTGLKQ</sequence>
<gene>
    <name evidence="8" type="ORF">OP10G_1428</name>
</gene>
<dbReference type="Gene3D" id="3.30.2010.10">
    <property type="entry name" value="Metalloproteases ('zincins'), catalytic domain"/>
    <property type="match status" value="1"/>
</dbReference>
<name>A0A068NMV0_FIMGI</name>
<dbReference type="HOGENOM" id="CLU_029002_5_2_0"/>
<dbReference type="InterPro" id="IPR051156">
    <property type="entry name" value="Mito/Outer_Membr_Metalloprot"/>
</dbReference>
<comment type="similarity">
    <text evidence="6">Belongs to the peptidase M48 family.</text>
</comment>
<dbReference type="MEROPS" id="M48.019"/>
<keyword evidence="3 6" id="KW-0378">Hydrolase</keyword>
<keyword evidence="5 6" id="KW-0482">Metalloprotease</keyword>
<evidence type="ECO:0000256" key="3">
    <source>
        <dbReference type="ARBA" id="ARBA00022801"/>
    </source>
</evidence>
<dbReference type="PANTHER" id="PTHR22726">
    <property type="entry name" value="METALLOENDOPEPTIDASE OMA1"/>
    <property type="match status" value="1"/>
</dbReference>
<dbReference type="Proteomes" id="UP000027982">
    <property type="component" value="Chromosome"/>
</dbReference>
<evidence type="ECO:0000313" key="9">
    <source>
        <dbReference type="Proteomes" id="UP000027982"/>
    </source>
</evidence>
<dbReference type="CDD" id="cd07331">
    <property type="entry name" value="M48C_Oma1_like"/>
    <property type="match status" value="1"/>
</dbReference>
<evidence type="ECO:0000256" key="2">
    <source>
        <dbReference type="ARBA" id="ARBA00022723"/>
    </source>
</evidence>
<protein>
    <recommendedName>
        <fullName evidence="7">Peptidase M48 domain-containing protein</fullName>
    </recommendedName>
</protein>
<dbReference type="GO" id="GO:0046872">
    <property type="term" value="F:metal ion binding"/>
    <property type="evidence" value="ECO:0007669"/>
    <property type="project" value="UniProtKB-KW"/>
</dbReference>
<dbReference type="AlphaFoldDB" id="A0A068NMV0"/>
<evidence type="ECO:0000256" key="4">
    <source>
        <dbReference type="ARBA" id="ARBA00022833"/>
    </source>
</evidence>
<dbReference type="eggNOG" id="COG4783">
    <property type="taxonomic scope" value="Bacteria"/>
</dbReference>
<dbReference type="KEGG" id="fgi:OP10G_1428"/>
<proteinExistence type="inferred from homology"/>
<evidence type="ECO:0000256" key="6">
    <source>
        <dbReference type="RuleBase" id="RU003983"/>
    </source>
</evidence>
<dbReference type="Pfam" id="PF01435">
    <property type="entry name" value="Peptidase_M48"/>
    <property type="match status" value="1"/>
</dbReference>
<dbReference type="RefSeq" id="WP_227625078.1">
    <property type="nucleotide sequence ID" value="NZ_CP007139.1"/>
</dbReference>
<feature type="domain" description="Peptidase M48" evidence="7">
    <location>
        <begin position="62"/>
        <end position="245"/>
    </location>
</feature>
<keyword evidence="2" id="KW-0479">Metal-binding</keyword>
<organism evidence="8 9">
    <name type="scientific">Fimbriimonas ginsengisoli Gsoil 348</name>
    <dbReference type="NCBI Taxonomy" id="661478"/>
    <lineage>
        <taxon>Bacteria</taxon>
        <taxon>Bacillati</taxon>
        <taxon>Armatimonadota</taxon>
        <taxon>Fimbriimonadia</taxon>
        <taxon>Fimbriimonadales</taxon>
        <taxon>Fimbriimonadaceae</taxon>
        <taxon>Fimbriimonas</taxon>
    </lineage>
</organism>
<keyword evidence="9" id="KW-1185">Reference proteome</keyword>
<keyword evidence="4 6" id="KW-0862">Zinc</keyword>
<evidence type="ECO:0000313" key="8">
    <source>
        <dbReference type="EMBL" id="AIE84796.1"/>
    </source>
</evidence>
<reference evidence="8 9" key="1">
    <citation type="journal article" date="2014" name="PLoS ONE">
        <title>The first complete genome sequence of the class fimbriimonadia in the phylum armatimonadetes.</title>
        <authorList>
            <person name="Hu Z.Y."/>
            <person name="Wang Y.Z."/>
            <person name="Im W.T."/>
            <person name="Wang S.Y."/>
            <person name="Zhao G.P."/>
            <person name="Zheng H.J."/>
            <person name="Quan Z.X."/>
        </authorList>
    </citation>
    <scope>NUCLEOTIDE SEQUENCE [LARGE SCALE GENOMIC DNA]</scope>
    <source>
        <strain evidence="8">Gsoil 348</strain>
    </source>
</reference>
<keyword evidence="1 6" id="KW-0645">Protease</keyword>
<accession>A0A068NMV0</accession>
<evidence type="ECO:0000256" key="1">
    <source>
        <dbReference type="ARBA" id="ARBA00022670"/>
    </source>
</evidence>
<dbReference type="STRING" id="661478.OP10G_1428"/>
<dbReference type="GO" id="GO:0051603">
    <property type="term" value="P:proteolysis involved in protein catabolic process"/>
    <property type="evidence" value="ECO:0007669"/>
    <property type="project" value="TreeGrafter"/>
</dbReference>
<dbReference type="InterPro" id="IPR001915">
    <property type="entry name" value="Peptidase_M48"/>
</dbReference>
<dbReference type="GO" id="GO:0016020">
    <property type="term" value="C:membrane"/>
    <property type="evidence" value="ECO:0007669"/>
    <property type="project" value="TreeGrafter"/>
</dbReference>
<evidence type="ECO:0000256" key="5">
    <source>
        <dbReference type="ARBA" id="ARBA00023049"/>
    </source>
</evidence>
<comment type="cofactor">
    <cofactor evidence="6">
        <name>Zn(2+)</name>
        <dbReference type="ChEBI" id="CHEBI:29105"/>
    </cofactor>
    <text evidence="6">Binds 1 zinc ion per subunit.</text>
</comment>
<dbReference type="EMBL" id="CP007139">
    <property type="protein sequence ID" value="AIE84796.1"/>
    <property type="molecule type" value="Genomic_DNA"/>
</dbReference>
<dbReference type="PANTHER" id="PTHR22726:SF1">
    <property type="entry name" value="METALLOENDOPEPTIDASE OMA1, MITOCHONDRIAL"/>
    <property type="match status" value="1"/>
</dbReference>
<dbReference type="GO" id="GO:0004222">
    <property type="term" value="F:metalloendopeptidase activity"/>
    <property type="evidence" value="ECO:0007669"/>
    <property type="project" value="InterPro"/>
</dbReference>